<dbReference type="PANTHER" id="PTHR21974:SF2">
    <property type="entry name" value="RE15880P"/>
    <property type="match status" value="1"/>
</dbReference>
<feature type="region of interest" description="Disordered" evidence="2">
    <location>
        <begin position="345"/>
        <end position="452"/>
    </location>
</feature>
<keyword evidence="1" id="KW-0175">Coiled coil</keyword>
<feature type="compositionally biased region" description="Pro residues" evidence="2">
    <location>
        <begin position="375"/>
        <end position="400"/>
    </location>
</feature>
<dbReference type="RefSeq" id="XP_037217704.1">
    <property type="nucleotide sequence ID" value="XM_037366292.1"/>
</dbReference>
<dbReference type="AlphaFoldDB" id="A0A8H6SEK9"/>
<dbReference type="Proteomes" id="UP000636479">
    <property type="component" value="Unassembled WGS sequence"/>
</dbReference>
<evidence type="ECO:0000313" key="3">
    <source>
        <dbReference type="EMBL" id="KAF7297345.1"/>
    </source>
</evidence>
<dbReference type="OrthoDB" id="2562743at2759"/>
<evidence type="ECO:0000256" key="1">
    <source>
        <dbReference type="SAM" id="Coils"/>
    </source>
</evidence>
<accession>A0A8H6SEK9</accession>
<dbReference type="GeneID" id="59348808"/>
<evidence type="ECO:0000313" key="4">
    <source>
        <dbReference type="Proteomes" id="UP000636479"/>
    </source>
</evidence>
<name>A0A8H6SEK9_9AGAR</name>
<feature type="compositionally biased region" description="Pro residues" evidence="2">
    <location>
        <begin position="442"/>
        <end position="452"/>
    </location>
</feature>
<dbReference type="PANTHER" id="PTHR21974">
    <property type="entry name" value="RE15880P"/>
    <property type="match status" value="1"/>
</dbReference>
<organism evidence="3 4">
    <name type="scientific">Mycena indigotica</name>
    <dbReference type="NCBI Taxonomy" id="2126181"/>
    <lineage>
        <taxon>Eukaryota</taxon>
        <taxon>Fungi</taxon>
        <taxon>Dikarya</taxon>
        <taxon>Basidiomycota</taxon>
        <taxon>Agaricomycotina</taxon>
        <taxon>Agaricomycetes</taxon>
        <taxon>Agaricomycetidae</taxon>
        <taxon>Agaricales</taxon>
        <taxon>Marasmiineae</taxon>
        <taxon>Mycenaceae</taxon>
        <taxon>Mycena</taxon>
    </lineage>
</organism>
<feature type="coiled-coil region" evidence="1">
    <location>
        <begin position="38"/>
        <end position="147"/>
    </location>
</feature>
<comment type="caution">
    <text evidence="3">The sequence shown here is derived from an EMBL/GenBank/DDBJ whole genome shotgun (WGS) entry which is preliminary data.</text>
</comment>
<sequence length="452" mass="49418">MDAAASVRQNAAYHAQLLAAIAELDYVPPALEEQRKMITSLAAQARETLQTIQVLEKKTKKERKEHEALRDSTTRRFAAKITGRKEKFDAKASKEEREYIEALERETQEKRRKESLDKLISDAQAVKLDLENKLQRYNLTKQDLAELYSKVFDGPTQAYPEDDRLEYDLSNAQGRYNEIQGYLNRESQAVHLLKAANSALRGCSSKIQEALSYSTWDMFGGGGVSDWMERNALSSAEGLATQAATYVQQAMLASPQVKPIGQITVAHGSIMSDVIFDNIFTDMMFHDKIKASQRNVEAVQYNLTNELADATARLSVIGSDLSAAADILATARRALDSYRRGVFESASGGMDIPPLPSYDGGSSGDRGPFIMPQAEFPPPAGPPPTASPGIFSPPPGPPPTSSMAPPTKNYEPPMNPPPSGSSNTSKWGSRNPYAAALVASPPKIPEPLPDKQ</sequence>
<evidence type="ECO:0000256" key="2">
    <source>
        <dbReference type="SAM" id="MobiDB-lite"/>
    </source>
</evidence>
<dbReference type="EMBL" id="JACAZF010000008">
    <property type="protein sequence ID" value="KAF7297345.1"/>
    <property type="molecule type" value="Genomic_DNA"/>
</dbReference>
<protein>
    <submittedName>
        <fullName evidence="3">Uncharacterized protein</fullName>
    </submittedName>
</protein>
<proteinExistence type="predicted"/>
<reference evidence="3" key="1">
    <citation type="submission" date="2020-05" db="EMBL/GenBank/DDBJ databases">
        <title>Mycena genomes resolve the evolution of fungal bioluminescence.</title>
        <authorList>
            <person name="Tsai I.J."/>
        </authorList>
    </citation>
    <scope>NUCLEOTIDE SEQUENCE</scope>
    <source>
        <strain evidence="3">171206Taipei</strain>
    </source>
</reference>
<feature type="compositionally biased region" description="Low complexity" evidence="2">
    <location>
        <begin position="401"/>
        <end position="412"/>
    </location>
</feature>
<gene>
    <name evidence="3" type="ORF">MIND_00967900</name>
</gene>
<keyword evidence="4" id="KW-1185">Reference proteome</keyword>